<dbReference type="PIRSF" id="PIRSF006386">
    <property type="entry name" value="HCCAis_GSTk"/>
    <property type="match status" value="1"/>
</dbReference>
<evidence type="ECO:0000313" key="8">
    <source>
        <dbReference type="Proteomes" id="UP001147746"/>
    </source>
</evidence>
<dbReference type="GO" id="GO:0004602">
    <property type="term" value="F:glutathione peroxidase activity"/>
    <property type="evidence" value="ECO:0007669"/>
    <property type="project" value="TreeGrafter"/>
</dbReference>
<reference evidence="7" key="2">
    <citation type="journal article" date="2023" name="IMA Fungus">
        <title>Comparative genomic study of the Penicillium genus elucidates a diverse pangenome and 15 lateral gene transfer events.</title>
        <authorList>
            <person name="Petersen C."/>
            <person name="Sorensen T."/>
            <person name="Nielsen M.R."/>
            <person name="Sondergaard T.E."/>
            <person name="Sorensen J.L."/>
            <person name="Fitzpatrick D.A."/>
            <person name="Frisvad J.C."/>
            <person name="Nielsen K.L."/>
        </authorList>
    </citation>
    <scope>NUCLEOTIDE SEQUENCE</scope>
    <source>
        <strain evidence="7">IBT 21472</strain>
    </source>
</reference>
<dbReference type="InterPro" id="IPR014440">
    <property type="entry name" value="HCCAis_GSTk"/>
</dbReference>
<dbReference type="PANTHER" id="PTHR42943:SF2">
    <property type="entry name" value="GLUTATHIONE S-TRANSFERASE KAPPA 1"/>
    <property type="match status" value="1"/>
</dbReference>
<feature type="domain" description="DSBA-like thioredoxin" evidence="6">
    <location>
        <begin position="5"/>
        <end position="206"/>
    </location>
</feature>
<reference evidence="7" key="1">
    <citation type="submission" date="2022-12" db="EMBL/GenBank/DDBJ databases">
        <authorList>
            <person name="Petersen C."/>
        </authorList>
    </citation>
    <scope>NUCLEOTIDE SEQUENCE</scope>
    <source>
        <strain evidence="7">IBT 21472</strain>
    </source>
</reference>
<comment type="caution">
    <text evidence="7">The sequence shown here is derived from an EMBL/GenBank/DDBJ whole genome shotgun (WGS) entry which is preliminary data.</text>
</comment>
<evidence type="ECO:0000256" key="1">
    <source>
        <dbReference type="ARBA" id="ARBA00006494"/>
    </source>
</evidence>
<evidence type="ECO:0000259" key="6">
    <source>
        <dbReference type="Pfam" id="PF01323"/>
    </source>
</evidence>
<dbReference type="SUPFAM" id="SSF52833">
    <property type="entry name" value="Thioredoxin-like"/>
    <property type="match status" value="1"/>
</dbReference>
<dbReference type="GO" id="GO:0016853">
    <property type="term" value="F:isomerase activity"/>
    <property type="evidence" value="ECO:0007669"/>
    <property type="project" value="UniProtKB-KW"/>
</dbReference>
<keyword evidence="2 4" id="KW-0808">Transferase</keyword>
<keyword evidence="7" id="KW-0413">Isomerase</keyword>
<dbReference type="EC" id="2.5.1.18" evidence="4"/>
<accession>A0A9W9U4F8</accession>
<dbReference type="Pfam" id="PF01323">
    <property type="entry name" value="DSBA"/>
    <property type="match status" value="1"/>
</dbReference>
<gene>
    <name evidence="7" type="ORF">N7476_005401</name>
</gene>
<dbReference type="AlphaFoldDB" id="A0A9W9U4F8"/>
<dbReference type="Proteomes" id="UP001147746">
    <property type="component" value="Unassembled WGS sequence"/>
</dbReference>
<dbReference type="GO" id="GO:0005739">
    <property type="term" value="C:mitochondrion"/>
    <property type="evidence" value="ECO:0007669"/>
    <property type="project" value="TreeGrafter"/>
</dbReference>
<evidence type="ECO:0000256" key="5">
    <source>
        <dbReference type="PIRSR" id="PIRSR006386-1"/>
    </source>
</evidence>
<organism evidence="7 8">
    <name type="scientific">Penicillium atrosanguineum</name>
    <dbReference type="NCBI Taxonomy" id="1132637"/>
    <lineage>
        <taxon>Eukaryota</taxon>
        <taxon>Fungi</taxon>
        <taxon>Dikarya</taxon>
        <taxon>Ascomycota</taxon>
        <taxon>Pezizomycotina</taxon>
        <taxon>Eurotiomycetes</taxon>
        <taxon>Eurotiomycetidae</taxon>
        <taxon>Eurotiales</taxon>
        <taxon>Aspergillaceae</taxon>
        <taxon>Penicillium</taxon>
    </lineage>
</organism>
<evidence type="ECO:0000313" key="7">
    <source>
        <dbReference type="EMBL" id="KAJ5315094.1"/>
    </source>
</evidence>
<dbReference type="InterPro" id="IPR001853">
    <property type="entry name" value="DSBA-like_thioredoxin_dom"/>
</dbReference>
<keyword evidence="8" id="KW-1185">Reference proteome</keyword>
<dbReference type="PANTHER" id="PTHR42943">
    <property type="entry name" value="GLUTATHIONE S-TRANSFERASE KAPPA"/>
    <property type="match status" value="1"/>
</dbReference>
<protein>
    <recommendedName>
        <fullName evidence="4">Glutathione S-transferase kappa</fullName>
        <ecNumber evidence="4">2.5.1.18</ecNumber>
    </recommendedName>
</protein>
<dbReference type="GO" id="GO:0006749">
    <property type="term" value="P:glutathione metabolic process"/>
    <property type="evidence" value="ECO:0007669"/>
    <property type="project" value="TreeGrafter"/>
</dbReference>
<sequence>MSAPQITLYFDIGSPFSHIAFHVLKNSPVFSKCEIQYIPASMKDIFQLCQNAPPLAVKNKSPWLNRERLYWARRFDVPMSHSIPKGFPASTVHLQTALALVAQQAPEKLVPIAEKLYETFWANGDTTIITPEMFSPVFENELGGDVAKAILTESTEPKGKSLFDENTQKAFASGAFGLPWFECTNAEGEKEEHWGIDHLGRVADFLRLDTTVDPSFKVLL</sequence>
<comment type="catalytic activity">
    <reaction evidence="3 4">
        <text>RX + glutathione = an S-substituted glutathione + a halide anion + H(+)</text>
        <dbReference type="Rhea" id="RHEA:16437"/>
        <dbReference type="ChEBI" id="CHEBI:15378"/>
        <dbReference type="ChEBI" id="CHEBI:16042"/>
        <dbReference type="ChEBI" id="CHEBI:17792"/>
        <dbReference type="ChEBI" id="CHEBI:57925"/>
        <dbReference type="ChEBI" id="CHEBI:90779"/>
        <dbReference type="EC" id="2.5.1.18"/>
    </reaction>
</comment>
<feature type="active site" description="Nucleophile" evidence="5">
    <location>
        <position position="14"/>
    </location>
</feature>
<dbReference type="FunFam" id="3.40.30.10:FF:000096">
    <property type="entry name" value="Glutathione S-transferase kappa"/>
    <property type="match status" value="1"/>
</dbReference>
<dbReference type="GO" id="GO:0004364">
    <property type="term" value="F:glutathione transferase activity"/>
    <property type="evidence" value="ECO:0007669"/>
    <property type="project" value="UniProtKB-UniRule"/>
</dbReference>
<evidence type="ECO:0000256" key="2">
    <source>
        <dbReference type="ARBA" id="ARBA00022679"/>
    </source>
</evidence>
<evidence type="ECO:0000256" key="4">
    <source>
        <dbReference type="PIRNR" id="PIRNR006386"/>
    </source>
</evidence>
<dbReference type="InterPro" id="IPR051924">
    <property type="entry name" value="GST_Kappa/NadH"/>
</dbReference>
<comment type="similarity">
    <text evidence="1 4">Belongs to the GST superfamily. Kappa family.</text>
</comment>
<dbReference type="InterPro" id="IPR036249">
    <property type="entry name" value="Thioredoxin-like_sf"/>
</dbReference>
<dbReference type="GO" id="GO:0005777">
    <property type="term" value="C:peroxisome"/>
    <property type="evidence" value="ECO:0007669"/>
    <property type="project" value="TreeGrafter"/>
</dbReference>
<proteinExistence type="inferred from homology"/>
<name>A0A9W9U4F8_9EURO</name>
<dbReference type="EMBL" id="JAPZBO010000005">
    <property type="protein sequence ID" value="KAJ5315094.1"/>
    <property type="molecule type" value="Genomic_DNA"/>
</dbReference>
<evidence type="ECO:0000256" key="3">
    <source>
        <dbReference type="ARBA" id="ARBA00047960"/>
    </source>
</evidence>
<dbReference type="Gene3D" id="3.40.30.10">
    <property type="entry name" value="Glutaredoxin"/>
    <property type="match status" value="1"/>
</dbReference>